<dbReference type="OrthoDB" id="3795413at2759"/>
<evidence type="ECO:0000313" key="1">
    <source>
        <dbReference type="EMBL" id="CAG5140267.1"/>
    </source>
</evidence>
<dbReference type="RefSeq" id="XP_043164202.1">
    <property type="nucleotide sequence ID" value="XM_043308267.1"/>
</dbReference>
<dbReference type="InterPro" id="IPR038883">
    <property type="entry name" value="AN11006-like"/>
</dbReference>
<dbReference type="Proteomes" id="UP000676310">
    <property type="component" value="Unassembled WGS sequence"/>
</dbReference>
<protein>
    <submittedName>
        <fullName evidence="1">Uncharacterized protein</fullName>
    </submittedName>
</protein>
<gene>
    <name evidence="1" type="ORF">ALTATR162_LOCUS673</name>
</gene>
<dbReference type="GeneID" id="67018651"/>
<dbReference type="PANTHER" id="PTHR42085:SF2">
    <property type="entry name" value="F-BOX DOMAIN-CONTAINING PROTEIN"/>
    <property type="match status" value="1"/>
</dbReference>
<keyword evidence="2" id="KW-1185">Reference proteome</keyword>
<reference evidence="1" key="1">
    <citation type="submission" date="2021-05" db="EMBL/GenBank/DDBJ databases">
        <authorList>
            <person name="Stam R."/>
        </authorList>
    </citation>
    <scope>NUCLEOTIDE SEQUENCE</scope>
    <source>
        <strain evidence="1">CS162</strain>
    </source>
</reference>
<comment type="caution">
    <text evidence="1">The sequence shown here is derived from an EMBL/GenBank/DDBJ whole genome shotgun (WGS) entry which is preliminary data.</text>
</comment>
<name>A0A8J2MWB4_9PLEO</name>
<proteinExistence type="predicted"/>
<dbReference type="EMBL" id="CAJRGZ010000015">
    <property type="protein sequence ID" value="CAG5140267.1"/>
    <property type="molecule type" value="Genomic_DNA"/>
</dbReference>
<dbReference type="PANTHER" id="PTHR42085">
    <property type="entry name" value="F-BOX DOMAIN-CONTAINING PROTEIN"/>
    <property type="match status" value="1"/>
</dbReference>
<organism evidence="1 2">
    <name type="scientific">Alternaria atra</name>
    <dbReference type="NCBI Taxonomy" id="119953"/>
    <lineage>
        <taxon>Eukaryota</taxon>
        <taxon>Fungi</taxon>
        <taxon>Dikarya</taxon>
        <taxon>Ascomycota</taxon>
        <taxon>Pezizomycotina</taxon>
        <taxon>Dothideomycetes</taxon>
        <taxon>Pleosporomycetidae</taxon>
        <taxon>Pleosporales</taxon>
        <taxon>Pleosporineae</taxon>
        <taxon>Pleosporaceae</taxon>
        <taxon>Alternaria</taxon>
        <taxon>Alternaria sect. Ulocladioides</taxon>
    </lineage>
</organism>
<dbReference type="AlphaFoldDB" id="A0A8J2MWB4"/>
<accession>A0A8J2MWB4</accession>
<sequence length="632" mass="73277">MTSPSPSEEENKRLHDDCYRLLRAEVKLQEWRDEEVKQYERHLLKQTIERGNTSDALEKYARTSCHQLCDKVLEVLPREMRDAIYQHVLPASPIVMNIFRNNACRCKSCRHGKSTLWDPTHLPQHLDDVDYVPQEFYRELVEQLYQTTTFDFEEDFQKIADFRINDAGTTDIVPVNYPLNISILIKCHVYDFAGTSSLGDQPGPSRPRRALLTDLEALFGFKTGTNIRIHLQVDSIPGTEKEAWECDTVVPFILPTMRRLVALGMKVKLCLEDGGCELVIKDDGVTMEEIKDQFEKDQEAARWSNMFADTTRLGKKFKLILILLQLHMQQNMDVTISETLRNTGTGECDCACGQLRKRALRTLSEESICKARVAALQQELALLEKHLASITPTTQDAIEQLAKTECRQLTHDIMTRLPREIRDMIYVHLSTRDRELIEREHFRVTLDPLTRLYSYDFERWKAQHFPAHYWNLQYVSQLFFRELVENYYRTSTFLFGDDPGVMKRFLNADEMKLGVLPKALVSSVEIRLNAVSHDRGSFRAYMFGIPKSPERMREALDGIFELRPGAKIVIRFVSEAKTKEERDAHCKGAMTMLLEEAQVEKMKMYKVKFIVDEGQVWDLTEAMKDELMAIHG</sequence>
<evidence type="ECO:0000313" key="2">
    <source>
        <dbReference type="Proteomes" id="UP000676310"/>
    </source>
</evidence>